<dbReference type="GO" id="GO:0016787">
    <property type="term" value="F:hydrolase activity"/>
    <property type="evidence" value="ECO:0007669"/>
    <property type="project" value="UniProtKB-KW"/>
</dbReference>
<accession>A0AAV5TXX8</accession>
<keyword evidence="5" id="KW-0175">Coiled coil</keyword>
<gene>
    <name evidence="7" type="ORF">PENTCL1PPCAC_21256</name>
</gene>
<protein>
    <recommendedName>
        <fullName evidence="6">Helicase C-terminal domain-containing protein</fullName>
    </recommendedName>
</protein>
<dbReference type="PANTHER" id="PTHR47959:SF1">
    <property type="entry name" value="ATP-DEPENDENT RNA HELICASE DBPA"/>
    <property type="match status" value="1"/>
</dbReference>
<evidence type="ECO:0000256" key="2">
    <source>
        <dbReference type="ARBA" id="ARBA00022801"/>
    </source>
</evidence>
<dbReference type="PROSITE" id="PS51194">
    <property type="entry name" value="HELICASE_CTER"/>
    <property type="match status" value="1"/>
</dbReference>
<proteinExistence type="predicted"/>
<evidence type="ECO:0000313" key="8">
    <source>
        <dbReference type="Proteomes" id="UP001432027"/>
    </source>
</evidence>
<feature type="non-terminal residue" evidence="7">
    <location>
        <position position="1"/>
    </location>
</feature>
<sequence length="145" mass="16617">AQLHSSLTQTQRVEALAKFRRAEIDCLICTDLASRGLDIEQVHTVLNMHMPRTLKSYIHRVGRTARAGKAGRSISLVTEDDRKLLKEIVKSNADRAMKQRLVAPDVVQAYNDKIEGLEESIEKIEEDEKVEKQLRIAEQVRNRRE</sequence>
<name>A0AAV5TXX8_9BILA</name>
<evidence type="ECO:0000259" key="6">
    <source>
        <dbReference type="PROSITE" id="PS51194"/>
    </source>
</evidence>
<dbReference type="Gene3D" id="3.40.50.300">
    <property type="entry name" value="P-loop containing nucleotide triphosphate hydrolases"/>
    <property type="match status" value="1"/>
</dbReference>
<evidence type="ECO:0000256" key="3">
    <source>
        <dbReference type="ARBA" id="ARBA00022806"/>
    </source>
</evidence>
<dbReference type="GO" id="GO:0003724">
    <property type="term" value="F:RNA helicase activity"/>
    <property type="evidence" value="ECO:0007669"/>
    <property type="project" value="TreeGrafter"/>
</dbReference>
<dbReference type="SMART" id="SM00490">
    <property type="entry name" value="HELICc"/>
    <property type="match status" value="1"/>
</dbReference>
<feature type="domain" description="Helicase C-terminal" evidence="6">
    <location>
        <begin position="1"/>
        <end position="125"/>
    </location>
</feature>
<dbReference type="EMBL" id="BTSX01000005">
    <property type="protein sequence ID" value="GMS99081.1"/>
    <property type="molecule type" value="Genomic_DNA"/>
</dbReference>
<dbReference type="AlphaFoldDB" id="A0AAV5TXX8"/>
<evidence type="ECO:0000256" key="5">
    <source>
        <dbReference type="SAM" id="Coils"/>
    </source>
</evidence>
<reference evidence="7" key="1">
    <citation type="submission" date="2023-10" db="EMBL/GenBank/DDBJ databases">
        <title>Genome assembly of Pristionchus species.</title>
        <authorList>
            <person name="Yoshida K."/>
            <person name="Sommer R.J."/>
        </authorList>
    </citation>
    <scope>NUCLEOTIDE SEQUENCE</scope>
    <source>
        <strain evidence="7">RS0144</strain>
    </source>
</reference>
<dbReference type="InterPro" id="IPR001650">
    <property type="entry name" value="Helicase_C-like"/>
</dbReference>
<dbReference type="InterPro" id="IPR050079">
    <property type="entry name" value="DEAD_box_RNA_helicase"/>
</dbReference>
<dbReference type="SUPFAM" id="SSF52540">
    <property type="entry name" value="P-loop containing nucleoside triphosphate hydrolases"/>
    <property type="match status" value="1"/>
</dbReference>
<feature type="non-terminal residue" evidence="7">
    <location>
        <position position="145"/>
    </location>
</feature>
<evidence type="ECO:0000313" key="7">
    <source>
        <dbReference type="EMBL" id="GMS99081.1"/>
    </source>
</evidence>
<dbReference type="PANTHER" id="PTHR47959">
    <property type="entry name" value="ATP-DEPENDENT RNA HELICASE RHLE-RELATED"/>
    <property type="match status" value="1"/>
</dbReference>
<feature type="coiled-coil region" evidence="5">
    <location>
        <begin position="107"/>
        <end position="134"/>
    </location>
</feature>
<keyword evidence="2" id="KW-0378">Hydrolase</keyword>
<keyword evidence="8" id="KW-1185">Reference proteome</keyword>
<keyword evidence="3" id="KW-0347">Helicase</keyword>
<evidence type="ECO:0000256" key="4">
    <source>
        <dbReference type="ARBA" id="ARBA00022840"/>
    </source>
</evidence>
<keyword evidence="1" id="KW-0547">Nucleotide-binding</keyword>
<keyword evidence="4" id="KW-0067">ATP-binding</keyword>
<evidence type="ECO:0000256" key="1">
    <source>
        <dbReference type="ARBA" id="ARBA00022741"/>
    </source>
</evidence>
<dbReference type="CDD" id="cd18787">
    <property type="entry name" value="SF2_C_DEAD"/>
    <property type="match status" value="1"/>
</dbReference>
<dbReference type="GO" id="GO:0005829">
    <property type="term" value="C:cytosol"/>
    <property type="evidence" value="ECO:0007669"/>
    <property type="project" value="TreeGrafter"/>
</dbReference>
<organism evidence="7 8">
    <name type="scientific">Pristionchus entomophagus</name>
    <dbReference type="NCBI Taxonomy" id="358040"/>
    <lineage>
        <taxon>Eukaryota</taxon>
        <taxon>Metazoa</taxon>
        <taxon>Ecdysozoa</taxon>
        <taxon>Nematoda</taxon>
        <taxon>Chromadorea</taxon>
        <taxon>Rhabditida</taxon>
        <taxon>Rhabditina</taxon>
        <taxon>Diplogasteromorpha</taxon>
        <taxon>Diplogasteroidea</taxon>
        <taxon>Neodiplogasteridae</taxon>
        <taxon>Pristionchus</taxon>
    </lineage>
</organism>
<dbReference type="GO" id="GO:0005524">
    <property type="term" value="F:ATP binding"/>
    <property type="evidence" value="ECO:0007669"/>
    <property type="project" value="UniProtKB-KW"/>
</dbReference>
<dbReference type="Proteomes" id="UP001432027">
    <property type="component" value="Unassembled WGS sequence"/>
</dbReference>
<dbReference type="Pfam" id="PF00271">
    <property type="entry name" value="Helicase_C"/>
    <property type="match status" value="1"/>
</dbReference>
<dbReference type="InterPro" id="IPR027417">
    <property type="entry name" value="P-loop_NTPase"/>
</dbReference>
<comment type="caution">
    <text evidence="7">The sequence shown here is derived from an EMBL/GenBank/DDBJ whole genome shotgun (WGS) entry which is preliminary data.</text>
</comment>